<feature type="domain" description="Phage tail tape measure protein" evidence="2">
    <location>
        <begin position="115"/>
        <end position="312"/>
    </location>
</feature>
<dbReference type="PANTHER" id="PTHR37813">
    <property type="entry name" value="FELS-2 PROPHAGE PROTEIN"/>
    <property type="match status" value="1"/>
</dbReference>
<name>A0A2Y9A7F8_9MICO</name>
<sequence>MTNRSVSVTLRANVADFKRQIDSGAQSLEQLAKKADQSSTVAQTGMGRLVQSADLQRESWDLAGATMVGFGTATVAGLGASAAAAVNWESQWAGVTKTVDGTETQLAGLETGLRGMARELPAAHGEIAAVAEAAGALGVKTEDVQGFTQTMIALGETTNLTADEAATNIAQISNVMGTLDREGSAGVERFGATLVQLGNNGASTEAEILNMAQRISSTASVIGMSEADVLGYANALASVGINAEAGGTAISRVFMDIASAVSQGGDDLTAFSDVAGMSAQDFAAAFEEDPARAVATFIEGLGGISAAGGDVFGVLSELGMSDIRVSQALLTMAESGDLLTESLDMGAAAWQSNTALQDEFGKRLETTAAQLDIAKNNIVDAGISLGETFLPAIVGASEAVSDFFGWISDLPDPLQNTFVTLGSVAGVASLAAGGFLLLFPRVIDTVKAFRDLRTMAPGLATGLGRVTRAAGATAAALATLTIIDGVLTSMSEGAASVDETTAALLGLDTAAGDIDAMFSNLGSNINFRKIDGLQGAIERLTSPSIMDRLNDFGGEIWSLGDREGSVERDAIVKQFDAIGQSLASMVQSGHAEEARAQFETLREAWEAGGGDIEDLRELVPGYVDALAAMKAEQVLTADATAATTAATGEFSGQVGQSAEELEAASEAFEKWFDMMLEAGGSFGGVTDAYQAVIDKTREWAEEQAAATETADDSWDDFYNGQDVSMADWIAQLKEQGEALANWGENAVAAARLVREEMPRELQAAGEQMVNDLLAAGAEGAPMLQAFIDAAPEQRRELIEAYTGTGDAVAAEVAADVDAAFNEQPVHLGIEADTEPALNDLARFGQQVDEETYGTHISANTEQALIDLGGYLVEVDNATGTVSINGNRVPADSTLGELLGNVNESDGTVTLLGNRVPADMTLDDLIAAINGSRGVADIAGNDAQAQRELSSLLHTIRSSSAAVNITANTGTAQSQLDQFVARNNGRSVTTYQRTVQMGQGEFWSGGYTGDGGKFEPAGVVHRGEWVTTKERTAEYRPILEAIHAGTFPRLPGLANGTGSLVAPRAYQPAWTGSTPPPVQIYLNAVPMDVANETGKTLVHALHAAGLTSGFGGGIDL</sequence>
<dbReference type="Pfam" id="PF10145">
    <property type="entry name" value="PhageMin_Tail"/>
    <property type="match status" value="1"/>
</dbReference>
<dbReference type="PANTHER" id="PTHR37813:SF1">
    <property type="entry name" value="FELS-2 PROPHAGE PROTEIN"/>
    <property type="match status" value="1"/>
</dbReference>
<dbReference type="EMBL" id="UETB01000004">
    <property type="protein sequence ID" value="SSA40374.1"/>
    <property type="molecule type" value="Genomic_DNA"/>
</dbReference>
<dbReference type="AlphaFoldDB" id="A0A2Y9A7F8"/>
<organism evidence="3 4">
    <name type="scientific">Georgenia satyanarayanai</name>
    <dbReference type="NCBI Taxonomy" id="860221"/>
    <lineage>
        <taxon>Bacteria</taxon>
        <taxon>Bacillati</taxon>
        <taxon>Actinomycetota</taxon>
        <taxon>Actinomycetes</taxon>
        <taxon>Micrococcales</taxon>
        <taxon>Bogoriellaceae</taxon>
        <taxon>Georgenia</taxon>
    </lineage>
</organism>
<evidence type="ECO:0000256" key="1">
    <source>
        <dbReference type="ARBA" id="ARBA00022612"/>
    </source>
</evidence>
<reference evidence="3 4" key="1">
    <citation type="submission" date="2016-10" db="EMBL/GenBank/DDBJ databases">
        <authorList>
            <person name="Cai Z."/>
        </authorList>
    </citation>
    <scope>NUCLEOTIDE SEQUENCE [LARGE SCALE GENOMIC DNA]</scope>
    <source>
        <strain evidence="3 4">CGMCC 1.10826</strain>
    </source>
</reference>
<protein>
    <submittedName>
        <fullName evidence="3">Phage tail tape measure protein, TP901 family, core region</fullName>
    </submittedName>
</protein>
<gene>
    <name evidence="3" type="ORF">SAMN05216184_10496</name>
</gene>
<dbReference type="InterPro" id="IPR010090">
    <property type="entry name" value="Phage_tape_meas"/>
</dbReference>
<dbReference type="NCBIfam" id="TIGR01760">
    <property type="entry name" value="tape_meas_TP901"/>
    <property type="match status" value="1"/>
</dbReference>
<accession>A0A2Y9A7F8</accession>
<keyword evidence="1" id="KW-1188">Viral release from host cell</keyword>
<dbReference type="Proteomes" id="UP000250222">
    <property type="component" value="Unassembled WGS sequence"/>
</dbReference>
<evidence type="ECO:0000259" key="2">
    <source>
        <dbReference type="Pfam" id="PF10145"/>
    </source>
</evidence>
<keyword evidence="4" id="KW-1185">Reference proteome</keyword>
<evidence type="ECO:0000313" key="3">
    <source>
        <dbReference type="EMBL" id="SSA40374.1"/>
    </source>
</evidence>
<dbReference type="RefSeq" id="WP_110852025.1">
    <property type="nucleotide sequence ID" value="NZ_QKLZ01000004.1"/>
</dbReference>
<proteinExistence type="predicted"/>
<evidence type="ECO:0000313" key="4">
    <source>
        <dbReference type="Proteomes" id="UP000250222"/>
    </source>
</evidence>
<dbReference type="OrthoDB" id="2183194at2"/>